<evidence type="ECO:0008006" key="4">
    <source>
        <dbReference type="Google" id="ProtNLM"/>
    </source>
</evidence>
<gene>
    <name evidence="2" type="ordered locus">Desor_2898</name>
</gene>
<sequence>MKFLEIITDTKSQAGILNGIVEFCCKILVNIVKQNYESLQKTMEVWLGRACFVVFLFFVHFHKCREGWIKMDIVNIKELWKPNLRNLKVGIKWWNSKAERFSEKELPTTENSIAMRIIQQENMVGKGSRTLDVGCGGGRFSFVLEAMGAEATATDFVFLPPMSFQTVTAKRLESISKALRMTGLYMRSLTPPLWLCIGM</sequence>
<feature type="transmembrane region" description="Helical" evidence="1">
    <location>
        <begin position="45"/>
        <end position="61"/>
    </location>
</feature>
<dbReference type="InterPro" id="IPR029063">
    <property type="entry name" value="SAM-dependent_MTases_sf"/>
</dbReference>
<evidence type="ECO:0000313" key="3">
    <source>
        <dbReference type="Proteomes" id="UP000006346"/>
    </source>
</evidence>
<dbReference type="KEGG" id="dor:Desor_2898"/>
<keyword evidence="3" id="KW-1185">Reference proteome</keyword>
<reference evidence="3" key="1">
    <citation type="submission" date="2011-11" db="EMBL/GenBank/DDBJ databases">
        <title>Complete sequence of Desulfosporosinus orientis DSM 765.</title>
        <authorList>
            <person name="Lucas S."/>
            <person name="Han J."/>
            <person name="Lapidus A."/>
            <person name="Cheng J.-F."/>
            <person name="Goodwin L."/>
            <person name="Pitluck S."/>
            <person name="Peters L."/>
            <person name="Ovchinnikova G."/>
            <person name="Teshima H."/>
            <person name="Detter J.C."/>
            <person name="Han C."/>
            <person name="Tapia R."/>
            <person name="Land M."/>
            <person name="Hauser L."/>
            <person name="Kyrpides N."/>
            <person name="Ivanova N."/>
            <person name="Pagani I."/>
            <person name="Pester M."/>
            <person name="Spring S."/>
            <person name="Ollivier B."/>
            <person name="Rattei T."/>
            <person name="Klenk H.-P."/>
            <person name="Wagner M."/>
            <person name="Loy A."/>
            <person name="Woyke T."/>
        </authorList>
    </citation>
    <scope>NUCLEOTIDE SEQUENCE [LARGE SCALE GENOMIC DNA]</scope>
    <source>
        <strain evidence="3">ATCC 19365 / DSM 765 / NCIMB 8382 / VKM B-1628</strain>
    </source>
</reference>
<dbReference type="EMBL" id="CP003108">
    <property type="protein sequence ID" value="AET68427.1"/>
    <property type="molecule type" value="Genomic_DNA"/>
</dbReference>
<dbReference type="Proteomes" id="UP000006346">
    <property type="component" value="Chromosome"/>
</dbReference>
<dbReference type="AlphaFoldDB" id="G7WFI4"/>
<keyword evidence="1" id="KW-0472">Membrane</keyword>
<reference evidence="2 3" key="2">
    <citation type="journal article" date="2012" name="J. Bacteriol.">
        <title>Complete genome sequences of Desulfosporosinus orientis DSM765T, Desulfosporosinus youngiae DSM17734T, Desulfosporosinus meridiei DSM13257T, and Desulfosporosinus acidiphilus DSM22704T.</title>
        <authorList>
            <person name="Pester M."/>
            <person name="Brambilla E."/>
            <person name="Alazard D."/>
            <person name="Rattei T."/>
            <person name="Weinmaier T."/>
            <person name="Han J."/>
            <person name="Lucas S."/>
            <person name="Lapidus A."/>
            <person name="Cheng J.F."/>
            <person name="Goodwin L."/>
            <person name="Pitluck S."/>
            <person name="Peters L."/>
            <person name="Ovchinnikova G."/>
            <person name="Teshima H."/>
            <person name="Detter J.C."/>
            <person name="Han C.S."/>
            <person name="Tapia R."/>
            <person name="Land M.L."/>
            <person name="Hauser L."/>
            <person name="Kyrpides N.C."/>
            <person name="Ivanova N.N."/>
            <person name="Pagani I."/>
            <person name="Huntmann M."/>
            <person name="Wei C.L."/>
            <person name="Davenport K.W."/>
            <person name="Daligault H."/>
            <person name="Chain P.S."/>
            <person name="Chen A."/>
            <person name="Mavromatis K."/>
            <person name="Markowitz V."/>
            <person name="Szeto E."/>
            <person name="Mikhailova N."/>
            <person name="Pati A."/>
            <person name="Wagner M."/>
            <person name="Woyke T."/>
            <person name="Ollivier B."/>
            <person name="Klenk H.P."/>
            <person name="Spring S."/>
            <person name="Loy A."/>
        </authorList>
    </citation>
    <scope>NUCLEOTIDE SEQUENCE [LARGE SCALE GENOMIC DNA]</scope>
    <source>
        <strain evidence="3">ATCC 19365 / DSM 765 / NCIMB 8382 / VKM B-1628</strain>
    </source>
</reference>
<accession>G7WFI4</accession>
<dbReference type="RefSeq" id="WP_014185235.1">
    <property type="nucleotide sequence ID" value="NC_016584.1"/>
</dbReference>
<protein>
    <recommendedName>
        <fullName evidence="4">Methyltransferase family protein</fullName>
    </recommendedName>
</protein>
<evidence type="ECO:0000256" key="1">
    <source>
        <dbReference type="SAM" id="Phobius"/>
    </source>
</evidence>
<dbReference type="HOGENOM" id="CLU_1370263_0_0_9"/>
<dbReference type="PATRIC" id="fig|768706.3.peg.2910"/>
<keyword evidence="1" id="KW-1133">Transmembrane helix</keyword>
<dbReference type="SUPFAM" id="SSF53335">
    <property type="entry name" value="S-adenosyl-L-methionine-dependent methyltransferases"/>
    <property type="match status" value="1"/>
</dbReference>
<dbReference type="Gene3D" id="3.40.50.150">
    <property type="entry name" value="Vaccinia Virus protein VP39"/>
    <property type="match status" value="1"/>
</dbReference>
<proteinExistence type="predicted"/>
<dbReference type="STRING" id="768706.Desor_2898"/>
<evidence type="ECO:0000313" key="2">
    <source>
        <dbReference type="EMBL" id="AET68427.1"/>
    </source>
</evidence>
<keyword evidence="1" id="KW-0812">Transmembrane</keyword>
<dbReference type="eggNOG" id="COG2227">
    <property type="taxonomic scope" value="Bacteria"/>
</dbReference>
<name>G7WFI4_DESOD</name>
<organism evidence="2 3">
    <name type="scientific">Desulfosporosinus orientis (strain ATCC 19365 / DSM 765 / NCIMB 8382 / VKM B-1628 / Singapore I)</name>
    <name type="common">Desulfotomaculum orientis</name>
    <dbReference type="NCBI Taxonomy" id="768706"/>
    <lineage>
        <taxon>Bacteria</taxon>
        <taxon>Bacillati</taxon>
        <taxon>Bacillota</taxon>
        <taxon>Clostridia</taxon>
        <taxon>Eubacteriales</taxon>
        <taxon>Desulfitobacteriaceae</taxon>
        <taxon>Desulfosporosinus</taxon>
    </lineage>
</organism>